<dbReference type="PANTHER" id="PTHR32125">
    <property type="entry name" value="2-C-METHYL-D-ERYTHRITOL 4-PHOSPHATE CYTIDYLYLTRANSFERASE, CHLOROPLASTIC"/>
    <property type="match status" value="1"/>
</dbReference>
<reference evidence="5" key="1">
    <citation type="submission" date="2021-07" db="EMBL/GenBank/DDBJ databases">
        <title>Characterization of violacein-producing bacteria and related species.</title>
        <authorList>
            <person name="Wilson H.S."/>
            <person name="De Leon M.E."/>
        </authorList>
    </citation>
    <scope>NUCLEOTIDE SEQUENCE</scope>
    <source>
        <strain evidence="5">HSC-15S17</strain>
    </source>
</reference>
<dbReference type="PANTHER" id="PTHR32125:SF4">
    <property type="entry name" value="2-C-METHYL-D-ERYTHRITOL 4-PHOSPHATE CYTIDYLYLTRANSFERASE, CHLOROPLASTIC"/>
    <property type="match status" value="1"/>
</dbReference>
<evidence type="ECO:0000256" key="3">
    <source>
        <dbReference type="ARBA" id="ARBA00022695"/>
    </source>
</evidence>
<dbReference type="EMBL" id="JAHTGR010000012">
    <property type="protein sequence ID" value="MBV6323613.1"/>
    <property type="molecule type" value="Genomic_DNA"/>
</dbReference>
<dbReference type="RefSeq" id="WP_217944346.1">
    <property type="nucleotide sequence ID" value="NZ_JAHTGR010000012.1"/>
</dbReference>
<dbReference type="InterPro" id="IPR001228">
    <property type="entry name" value="IspD"/>
</dbReference>
<evidence type="ECO:0000313" key="5">
    <source>
        <dbReference type="EMBL" id="MBV6323613.1"/>
    </source>
</evidence>
<comment type="pathway">
    <text evidence="4">Isoprenoid biosynthesis; isopentenyl diphosphate biosynthesis via DXP pathway; isopentenyl diphosphate from 1-deoxy-D-xylulose 5-phosphate: step 2/6.</text>
</comment>
<sequence>MTASQHTPRYFALLPAAGVGARMAADGPKQYLMVGGKPMLRHAVDAFRASELVAHTYVVVSAADGQIDGVLPADLDGVTVLRCGGATRMDTVLNALRELQGVVADGDMIMVHDAARPGLTPALIAKLINGVGDDAAGGLLALPVVDTVKRATGVAPVAATTVSRNGLWLAQTPQMFSYALLLRALGSAPDANAITDDASAVEMLGLSPRLIEGHPRNLKVTLPADIRIAEMYLASGE</sequence>
<comment type="similarity">
    <text evidence="4">Belongs to the IspD/TarI cytidylyltransferase family. IspD subfamily.</text>
</comment>
<dbReference type="GO" id="GO:0050518">
    <property type="term" value="F:2-C-methyl-D-erythritol 4-phosphate cytidylyltransferase activity"/>
    <property type="evidence" value="ECO:0007669"/>
    <property type="project" value="UniProtKB-UniRule"/>
</dbReference>
<accession>A0AA41H7Q0</accession>
<comment type="caution">
    <text evidence="5">The sequence shown here is derived from an EMBL/GenBank/DDBJ whole genome shotgun (WGS) entry which is preliminary data.</text>
</comment>
<dbReference type="HAMAP" id="MF_00108">
    <property type="entry name" value="IspD"/>
    <property type="match status" value="1"/>
</dbReference>
<dbReference type="Pfam" id="PF01128">
    <property type="entry name" value="IspD"/>
    <property type="match status" value="1"/>
</dbReference>
<feature type="site" description="Positions MEP for the nucleophilic attack" evidence="4">
    <location>
        <position position="164"/>
    </location>
</feature>
<keyword evidence="4" id="KW-0414">Isoprene biosynthesis</keyword>
<gene>
    <name evidence="4 5" type="primary">ispD</name>
    <name evidence="5" type="ORF">KVP70_22000</name>
    <name evidence="6" type="ORF">L1274_002681</name>
</gene>
<dbReference type="EC" id="2.7.7.60" evidence="4"/>
<evidence type="ECO:0000256" key="4">
    <source>
        <dbReference type="HAMAP-Rule" id="MF_00108"/>
    </source>
</evidence>
<evidence type="ECO:0000256" key="2">
    <source>
        <dbReference type="ARBA" id="ARBA00022679"/>
    </source>
</evidence>
<keyword evidence="8" id="KW-1185">Reference proteome</keyword>
<dbReference type="InterPro" id="IPR050088">
    <property type="entry name" value="IspD/TarI_cytidylyltransf_bact"/>
</dbReference>
<dbReference type="Proteomes" id="UP001162889">
    <property type="component" value="Unassembled WGS sequence"/>
</dbReference>
<reference evidence="6" key="2">
    <citation type="submission" date="2022-03" db="EMBL/GenBank/DDBJ databases">
        <title>Genome Encyclopedia of Bacteria and Archaea VI: Functional Genomics of Type Strains.</title>
        <authorList>
            <person name="Whitman W."/>
        </authorList>
    </citation>
    <scope>NUCLEOTIDE SEQUENCE</scope>
    <source>
        <strain evidence="6">HSC-15S17</strain>
    </source>
</reference>
<dbReference type="InterPro" id="IPR034683">
    <property type="entry name" value="IspD/TarI"/>
</dbReference>
<comment type="function">
    <text evidence="4">Catalyzes the formation of 4-diphosphocytidyl-2-C-methyl-D-erythritol from CTP and 2-C-methyl-D-erythritol 4-phosphate (MEP).</text>
</comment>
<dbReference type="AlphaFoldDB" id="A0AA41H7Q0"/>
<dbReference type="InterPro" id="IPR018294">
    <property type="entry name" value="ISPD_synthase_CS"/>
</dbReference>
<feature type="site" description="Positions MEP for the nucleophilic attack" evidence="4">
    <location>
        <position position="219"/>
    </location>
</feature>
<evidence type="ECO:0000313" key="7">
    <source>
        <dbReference type="Proteomes" id="UP001155901"/>
    </source>
</evidence>
<dbReference type="GO" id="GO:0019288">
    <property type="term" value="P:isopentenyl diphosphate biosynthetic process, methylerythritol 4-phosphate pathway"/>
    <property type="evidence" value="ECO:0007669"/>
    <property type="project" value="UniProtKB-UniRule"/>
</dbReference>
<keyword evidence="3 4" id="KW-0548">Nucleotidyltransferase</keyword>
<dbReference type="NCBIfam" id="TIGR00453">
    <property type="entry name" value="ispD"/>
    <property type="match status" value="1"/>
</dbReference>
<dbReference type="Proteomes" id="UP001155901">
    <property type="component" value="Unassembled WGS sequence"/>
</dbReference>
<organism evidence="5 7">
    <name type="scientific">Duganella violaceipulchra</name>
    <dbReference type="NCBI Taxonomy" id="2849652"/>
    <lineage>
        <taxon>Bacteria</taxon>
        <taxon>Pseudomonadati</taxon>
        <taxon>Pseudomonadota</taxon>
        <taxon>Betaproteobacteria</taxon>
        <taxon>Burkholderiales</taxon>
        <taxon>Oxalobacteraceae</taxon>
        <taxon>Telluria group</taxon>
        <taxon>Duganella</taxon>
    </lineage>
</organism>
<dbReference type="EMBL" id="JALJZU010000005">
    <property type="protein sequence ID" value="MCP2008968.1"/>
    <property type="molecule type" value="Genomic_DNA"/>
</dbReference>
<keyword evidence="2 4" id="KW-0808">Transferase</keyword>
<dbReference type="PROSITE" id="PS01295">
    <property type="entry name" value="ISPD"/>
    <property type="match status" value="1"/>
</dbReference>
<dbReference type="CDD" id="cd02516">
    <property type="entry name" value="CDP-ME_synthetase"/>
    <property type="match status" value="1"/>
</dbReference>
<evidence type="ECO:0000256" key="1">
    <source>
        <dbReference type="ARBA" id="ARBA00001282"/>
    </source>
</evidence>
<comment type="catalytic activity">
    <reaction evidence="1 4">
        <text>2-C-methyl-D-erythritol 4-phosphate + CTP + H(+) = 4-CDP-2-C-methyl-D-erythritol + diphosphate</text>
        <dbReference type="Rhea" id="RHEA:13429"/>
        <dbReference type="ChEBI" id="CHEBI:15378"/>
        <dbReference type="ChEBI" id="CHEBI:33019"/>
        <dbReference type="ChEBI" id="CHEBI:37563"/>
        <dbReference type="ChEBI" id="CHEBI:57823"/>
        <dbReference type="ChEBI" id="CHEBI:58262"/>
        <dbReference type="EC" id="2.7.7.60"/>
    </reaction>
</comment>
<proteinExistence type="inferred from homology"/>
<name>A0AA41H7Q0_9BURK</name>
<feature type="site" description="Transition state stabilizer" evidence="4">
    <location>
        <position position="22"/>
    </location>
</feature>
<evidence type="ECO:0000313" key="6">
    <source>
        <dbReference type="EMBL" id="MCP2008968.1"/>
    </source>
</evidence>
<protein>
    <recommendedName>
        <fullName evidence="4">2-C-methyl-D-erythritol 4-phosphate cytidylyltransferase</fullName>
        <ecNumber evidence="4">2.7.7.60</ecNumber>
    </recommendedName>
    <alternativeName>
        <fullName evidence="4">4-diphosphocytidyl-2C-methyl-D-erythritol synthase</fullName>
    </alternativeName>
    <alternativeName>
        <fullName evidence="4">MEP cytidylyltransferase</fullName>
        <shortName evidence="4">MCT</shortName>
    </alternativeName>
</protein>
<evidence type="ECO:0000313" key="8">
    <source>
        <dbReference type="Proteomes" id="UP001162889"/>
    </source>
</evidence>
<dbReference type="FunFam" id="3.90.550.10:FF:000003">
    <property type="entry name" value="2-C-methyl-D-erythritol 4-phosphate cytidylyltransferase"/>
    <property type="match status" value="1"/>
</dbReference>
<feature type="site" description="Transition state stabilizer" evidence="4">
    <location>
        <position position="29"/>
    </location>
</feature>